<evidence type="ECO:0000313" key="2">
    <source>
        <dbReference type="Proteomes" id="UP001157069"/>
    </source>
</evidence>
<name>A0ABQ6JTU6_9MICO</name>
<dbReference type="Proteomes" id="UP001157069">
    <property type="component" value="Unassembled WGS sequence"/>
</dbReference>
<keyword evidence="2" id="KW-1185">Reference proteome</keyword>
<evidence type="ECO:0008006" key="3">
    <source>
        <dbReference type="Google" id="ProtNLM"/>
    </source>
</evidence>
<organism evidence="1 2">
    <name type="scientific">Homoserinibacter gongjuensis</name>
    <dbReference type="NCBI Taxonomy" id="1162968"/>
    <lineage>
        <taxon>Bacteria</taxon>
        <taxon>Bacillati</taxon>
        <taxon>Actinomycetota</taxon>
        <taxon>Actinomycetes</taxon>
        <taxon>Micrococcales</taxon>
        <taxon>Microbacteriaceae</taxon>
        <taxon>Homoserinibacter</taxon>
    </lineage>
</organism>
<gene>
    <name evidence="1" type="ORF">GCM10025869_06250</name>
</gene>
<dbReference type="EMBL" id="BSVA01000001">
    <property type="protein sequence ID" value="GMA90096.1"/>
    <property type="molecule type" value="Genomic_DNA"/>
</dbReference>
<dbReference type="Gene3D" id="1.20.1270.70">
    <property type="entry name" value="Designed single chain three-helix bundle"/>
    <property type="match status" value="1"/>
</dbReference>
<dbReference type="SUPFAM" id="SSF57997">
    <property type="entry name" value="Tropomyosin"/>
    <property type="match status" value="1"/>
</dbReference>
<evidence type="ECO:0000313" key="1">
    <source>
        <dbReference type="EMBL" id="GMA90096.1"/>
    </source>
</evidence>
<reference evidence="2" key="1">
    <citation type="journal article" date="2019" name="Int. J. Syst. Evol. Microbiol.">
        <title>The Global Catalogue of Microorganisms (GCM) 10K type strain sequencing project: providing services to taxonomists for standard genome sequencing and annotation.</title>
        <authorList>
            <consortium name="The Broad Institute Genomics Platform"/>
            <consortium name="The Broad Institute Genome Sequencing Center for Infectious Disease"/>
            <person name="Wu L."/>
            <person name="Ma J."/>
        </authorList>
    </citation>
    <scope>NUCLEOTIDE SEQUENCE [LARGE SCALE GENOMIC DNA]</scope>
    <source>
        <strain evidence="2">NBRC 108755</strain>
    </source>
</reference>
<proteinExistence type="predicted"/>
<comment type="caution">
    <text evidence="1">The sequence shown here is derived from an EMBL/GenBank/DDBJ whole genome shotgun (WGS) entry which is preliminary data.</text>
</comment>
<accession>A0ABQ6JTU6</accession>
<protein>
    <recommendedName>
        <fullName evidence="3">t-SNARE coiled-coil homology domain-containing protein</fullName>
    </recommendedName>
</protein>
<sequence>MTAAAAPVSPMDPRLALLVAAHDQTHHDLASLADEVHKNHDELSNRIGLLDTKTEFVGARITAEVGLINRKLDDIERNGALVKDHVMLMTGKFGELDKKVTLLDERVTARLDGIDTRLDGMDTRFDGIDQRLDGIDTRLDGIDTRLDAMDTRFDGIDVRLDGIDTRLDGIDTQLGTIVGLLTTEPRE</sequence>
<dbReference type="RefSeq" id="WP_284297666.1">
    <property type="nucleotide sequence ID" value="NZ_BSVA01000001.1"/>
</dbReference>